<name>A0A0E9PZ66_ANGAN</name>
<protein>
    <submittedName>
        <fullName evidence="1">Uncharacterized protein</fullName>
    </submittedName>
</protein>
<reference evidence="1" key="1">
    <citation type="submission" date="2014-11" db="EMBL/GenBank/DDBJ databases">
        <authorList>
            <person name="Amaro Gonzalez C."/>
        </authorList>
    </citation>
    <scope>NUCLEOTIDE SEQUENCE</scope>
</reference>
<proteinExistence type="predicted"/>
<accession>A0A0E9PZ66</accession>
<organism evidence="1">
    <name type="scientific">Anguilla anguilla</name>
    <name type="common">European freshwater eel</name>
    <name type="synonym">Muraena anguilla</name>
    <dbReference type="NCBI Taxonomy" id="7936"/>
    <lineage>
        <taxon>Eukaryota</taxon>
        <taxon>Metazoa</taxon>
        <taxon>Chordata</taxon>
        <taxon>Craniata</taxon>
        <taxon>Vertebrata</taxon>
        <taxon>Euteleostomi</taxon>
        <taxon>Actinopterygii</taxon>
        <taxon>Neopterygii</taxon>
        <taxon>Teleostei</taxon>
        <taxon>Anguilliformes</taxon>
        <taxon>Anguillidae</taxon>
        <taxon>Anguilla</taxon>
    </lineage>
</organism>
<evidence type="ECO:0000313" key="1">
    <source>
        <dbReference type="EMBL" id="JAH09183.1"/>
    </source>
</evidence>
<reference evidence="1" key="2">
    <citation type="journal article" date="2015" name="Fish Shellfish Immunol.">
        <title>Early steps in the European eel (Anguilla anguilla)-Vibrio vulnificus interaction in the gills: Role of the RtxA13 toxin.</title>
        <authorList>
            <person name="Callol A."/>
            <person name="Pajuelo D."/>
            <person name="Ebbesson L."/>
            <person name="Teles M."/>
            <person name="MacKenzie S."/>
            <person name="Amaro C."/>
        </authorList>
    </citation>
    <scope>NUCLEOTIDE SEQUENCE</scope>
</reference>
<sequence length="83" mass="9235">MHAAHDQTKPASSTTAPPLRILFVYSTGEWSTEGTFLFFSKGERPERTVVNGESESERRGIKPLEQLVGLRPSSRAQLQSSFL</sequence>
<dbReference type="EMBL" id="GBXM01099394">
    <property type="protein sequence ID" value="JAH09183.1"/>
    <property type="molecule type" value="Transcribed_RNA"/>
</dbReference>
<dbReference type="AlphaFoldDB" id="A0A0E9PZ66"/>